<evidence type="ECO:0000256" key="5">
    <source>
        <dbReference type="ARBA" id="ARBA00023136"/>
    </source>
</evidence>
<evidence type="ECO:0000256" key="3">
    <source>
        <dbReference type="ARBA" id="ARBA00022692"/>
    </source>
</evidence>
<proteinExistence type="inferred from homology"/>
<keyword evidence="8" id="KW-1185">Reference proteome</keyword>
<gene>
    <name evidence="7" type="ORF">ACFSX9_08845</name>
</gene>
<evidence type="ECO:0000256" key="4">
    <source>
        <dbReference type="ARBA" id="ARBA00022989"/>
    </source>
</evidence>
<feature type="transmembrane region" description="Helical" evidence="6">
    <location>
        <begin position="100"/>
        <end position="124"/>
    </location>
</feature>
<comment type="caution">
    <text evidence="7">The sequence shown here is derived from an EMBL/GenBank/DDBJ whole genome shotgun (WGS) entry which is preliminary data.</text>
</comment>
<reference evidence="8" key="1">
    <citation type="journal article" date="2019" name="Int. J. Syst. Evol. Microbiol.">
        <title>The Global Catalogue of Microorganisms (GCM) 10K type strain sequencing project: providing services to taxonomists for standard genome sequencing and annotation.</title>
        <authorList>
            <consortium name="The Broad Institute Genomics Platform"/>
            <consortium name="The Broad Institute Genome Sequencing Center for Infectious Disease"/>
            <person name="Wu L."/>
            <person name="Ma J."/>
        </authorList>
    </citation>
    <scope>NUCLEOTIDE SEQUENCE [LARGE SCALE GENOMIC DNA]</scope>
    <source>
        <strain evidence="8">KCTC 52644</strain>
    </source>
</reference>
<evidence type="ECO:0000256" key="6">
    <source>
        <dbReference type="SAM" id="Phobius"/>
    </source>
</evidence>
<dbReference type="InterPro" id="IPR006696">
    <property type="entry name" value="DUF423"/>
</dbReference>
<name>A0ABW5Z8S0_9FLAO</name>
<feature type="transmembrane region" description="Helical" evidence="6">
    <location>
        <begin position="45"/>
        <end position="62"/>
    </location>
</feature>
<organism evidence="7 8">
    <name type="scientific">Flavobacterium ardleyense</name>
    <dbReference type="NCBI Taxonomy" id="2038737"/>
    <lineage>
        <taxon>Bacteria</taxon>
        <taxon>Pseudomonadati</taxon>
        <taxon>Bacteroidota</taxon>
        <taxon>Flavobacteriia</taxon>
        <taxon>Flavobacteriales</taxon>
        <taxon>Flavobacteriaceae</taxon>
        <taxon>Flavobacterium</taxon>
    </lineage>
</organism>
<keyword evidence="4 6" id="KW-1133">Transmembrane helix</keyword>
<dbReference type="RefSeq" id="WP_379806747.1">
    <property type="nucleotide sequence ID" value="NZ_JBHUOL010000012.1"/>
</dbReference>
<dbReference type="PANTHER" id="PTHR43461:SF1">
    <property type="entry name" value="TRANSMEMBRANE PROTEIN 256"/>
    <property type="match status" value="1"/>
</dbReference>
<comment type="similarity">
    <text evidence="2">Belongs to the UPF0382 family.</text>
</comment>
<evidence type="ECO:0000313" key="8">
    <source>
        <dbReference type="Proteomes" id="UP001597549"/>
    </source>
</evidence>
<evidence type="ECO:0000256" key="2">
    <source>
        <dbReference type="ARBA" id="ARBA00009694"/>
    </source>
</evidence>
<dbReference type="EMBL" id="JBHUOL010000012">
    <property type="protein sequence ID" value="MFD2908843.1"/>
    <property type="molecule type" value="Genomic_DNA"/>
</dbReference>
<protein>
    <submittedName>
        <fullName evidence="7">DUF423 domain-containing protein</fullName>
    </submittedName>
</protein>
<sequence length="128" mass="14272">MDKKILLTAAIIGLLAIVLGAFGAHALKKSLSLEQLQSFEVGVRYQMYHALFLLFIGTFAFLDEKERMVIFWLTISGVLLFSGSIYLLATNGITNMKTKFLGPITPIGGFLLISAWSYLFYTILSKKQ</sequence>
<comment type="subcellular location">
    <subcellularLocation>
        <location evidence="1">Membrane</location>
        <topology evidence="1">Multi-pass membrane protein</topology>
    </subcellularLocation>
</comment>
<evidence type="ECO:0000256" key="1">
    <source>
        <dbReference type="ARBA" id="ARBA00004141"/>
    </source>
</evidence>
<keyword evidence="3 6" id="KW-0812">Transmembrane</keyword>
<evidence type="ECO:0000313" key="7">
    <source>
        <dbReference type="EMBL" id="MFD2908843.1"/>
    </source>
</evidence>
<keyword evidence="5 6" id="KW-0472">Membrane</keyword>
<dbReference type="Proteomes" id="UP001597549">
    <property type="component" value="Unassembled WGS sequence"/>
</dbReference>
<dbReference type="Pfam" id="PF04241">
    <property type="entry name" value="DUF423"/>
    <property type="match status" value="1"/>
</dbReference>
<dbReference type="PANTHER" id="PTHR43461">
    <property type="entry name" value="TRANSMEMBRANE PROTEIN 256"/>
    <property type="match status" value="1"/>
</dbReference>
<feature type="transmembrane region" description="Helical" evidence="6">
    <location>
        <begin position="69"/>
        <end position="88"/>
    </location>
</feature>
<accession>A0ABW5Z8S0</accession>